<accession>A0A9R1V025</accession>
<feature type="domain" description="Myb/SANT-like" evidence="3">
    <location>
        <begin position="347"/>
        <end position="447"/>
    </location>
</feature>
<dbReference type="Pfam" id="PF13359">
    <property type="entry name" value="DDE_Tnp_4"/>
    <property type="match status" value="1"/>
</dbReference>
<dbReference type="PANTHER" id="PTHR46250">
    <property type="entry name" value="MYB/SANT-LIKE DNA-BINDING DOMAIN PROTEIN-RELATED"/>
    <property type="match status" value="1"/>
</dbReference>
<dbReference type="Pfam" id="PF12776">
    <property type="entry name" value="Myb_DNA-bind_3"/>
    <property type="match status" value="1"/>
</dbReference>
<feature type="domain" description="DDE Tnp4" evidence="4">
    <location>
        <begin position="160"/>
        <end position="301"/>
    </location>
</feature>
<evidence type="ECO:0000259" key="3">
    <source>
        <dbReference type="Pfam" id="PF12776"/>
    </source>
</evidence>
<dbReference type="InterPro" id="IPR027806">
    <property type="entry name" value="HARBI1_dom"/>
</dbReference>
<dbReference type="Pfam" id="PF26138">
    <property type="entry name" value="DUF8040"/>
    <property type="match status" value="1"/>
</dbReference>
<keyword evidence="7" id="KW-1185">Reference proteome</keyword>
<gene>
    <name evidence="6" type="ORF">LSAT_V11C700357120</name>
</gene>
<dbReference type="EMBL" id="NBSK02000007">
    <property type="protein sequence ID" value="KAJ0195915.1"/>
    <property type="molecule type" value="Genomic_DNA"/>
</dbReference>
<name>A0A9R1V025_LACSA</name>
<evidence type="ECO:0000313" key="7">
    <source>
        <dbReference type="Proteomes" id="UP000235145"/>
    </source>
</evidence>
<evidence type="ECO:0000313" key="6">
    <source>
        <dbReference type="EMBL" id="KAJ0195915.1"/>
    </source>
</evidence>
<comment type="caution">
    <text evidence="6">The sequence shown here is derived from an EMBL/GenBank/DDBJ whole genome shotgun (WGS) entry which is preliminary data.</text>
</comment>
<dbReference type="PANTHER" id="PTHR46250:SF17">
    <property type="entry name" value="MYB_SANT-LIKE DOMAIN-CONTAINING PROTEIN"/>
    <property type="match status" value="1"/>
</dbReference>
<feature type="domain" description="DUF8040" evidence="5">
    <location>
        <begin position="47"/>
        <end position="134"/>
    </location>
</feature>
<evidence type="ECO:0000259" key="5">
    <source>
        <dbReference type="Pfam" id="PF26138"/>
    </source>
</evidence>
<organism evidence="6 7">
    <name type="scientific">Lactuca sativa</name>
    <name type="common">Garden lettuce</name>
    <dbReference type="NCBI Taxonomy" id="4236"/>
    <lineage>
        <taxon>Eukaryota</taxon>
        <taxon>Viridiplantae</taxon>
        <taxon>Streptophyta</taxon>
        <taxon>Embryophyta</taxon>
        <taxon>Tracheophyta</taxon>
        <taxon>Spermatophyta</taxon>
        <taxon>Magnoliopsida</taxon>
        <taxon>eudicotyledons</taxon>
        <taxon>Gunneridae</taxon>
        <taxon>Pentapetalae</taxon>
        <taxon>asterids</taxon>
        <taxon>campanulids</taxon>
        <taxon>Asterales</taxon>
        <taxon>Asteraceae</taxon>
        <taxon>Cichorioideae</taxon>
        <taxon>Cichorieae</taxon>
        <taxon>Lactucinae</taxon>
        <taxon>Lactuca</taxon>
    </lineage>
</organism>
<comment type="cofactor">
    <cofactor evidence="1">
        <name>a divalent metal cation</name>
        <dbReference type="ChEBI" id="CHEBI:60240"/>
    </cofactor>
</comment>
<dbReference type="GO" id="GO:0046872">
    <property type="term" value="F:metal ion binding"/>
    <property type="evidence" value="ECO:0007669"/>
    <property type="project" value="UniProtKB-KW"/>
</dbReference>
<dbReference type="Proteomes" id="UP000235145">
    <property type="component" value="Unassembled WGS sequence"/>
</dbReference>
<dbReference type="InterPro" id="IPR024752">
    <property type="entry name" value="Myb/SANT-like_dom"/>
</dbReference>
<dbReference type="AlphaFoldDB" id="A0A9R1V025"/>
<evidence type="ECO:0000256" key="2">
    <source>
        <dbReference type="ARBA" id="ARBA00022723"/>
    </source>
</evidence>
<dbReference type="InterPro" id="IPR058353">
    <property type="entry name" value="DUF8040"/>
</dbReference>
<evidence type="ECO:0008006" key="8">
    <source>
        <dbReference type="Google" id="ProtNLM"/>
    </source>
</evidence>
<proteinExistence type="predicted"/>
<evidence type="ECO:0000259" key="4">
    <source>
        <dbReference type="Pfam" id="PF13359"/>
    </source>
</evidence>
<keyword evidence="2" id="KW-0479">Metal-binding</keyword>
<reference evidence="6 7" key="1">
    <citation type="journal article" date="2017" name="Nat. Commun.">
        <title>Genome assembly with in vitro proximity ligation data and whole-genome triplication in lettuce.</title>
        <authorList>
            <person name="Reyes-Chin-Wo S."/>
            <person name="Wang Z."/>
            <person name="Yang X."/>
            <person name="Kozik A."/>
            <person name="Arikit S."/>
            <person name="Song C."/>
            <person name="Xia L."/>
            <person name="Froenicke L."/>
            <person name="Lavelle D.O."/>
            <person name="Truco M.J."/>
            <person name="Xia R."/>
            <person name="Zhu S."/>
            <person name="Xu C."/>
            <person name="Xu H."/>
            <person name="Xu X."/>
            <person name="Cox K."/>
            <person name="Korf I."/>
            <person name="Meyers B.C."/>
            <person name="Michelmore R.W."/>
        </authorList>
    </citation>
    <scope>NUCLEOTIDE SEQUENCE [LARGE SCALE GENOMIC DNA]</scope>
    <source>
        <strain evidence="7">cv. Salinas</strain>
        <tissue evidence="6">Seedlings</tissue>
    </source>
</reference>
<protein>
    <recommendedName>
        <fullName evidence="8">DDE Tnp4 domain-containing protein</fullName>
    </recommendedName>
</protein>
<sequence>MARLSLTRSKHRKKIILHGFFITVCKLLQIYRGGKPRIKNISSDVDRQSIMHKYAYKSDTTCISNLRMTRRCFTKLCDMLHTLGGLRTSRHMDIDEQVAIFLHIIAHNVKNRVVFQRSGETISKIVSRVCNAVIRLHPHLLKNRNLLQKTLQIKDGSGALDGTHIKCLVPLKDKPKYRTRKNDIATNVLGVCSQDMQFIYVLPGWEGSAADGYYLVDAGYTNGEGFLAPYRGQRYHLNDWRAGHQPTTPKELFNMRHSSARNVIERCFGILKARWGILRDNSYYPIDLKNKIIMACCLLHNYIRQEMTTDPFENHFELDEGTGDVGGGDYDNITSVGVMEKIRNYRNWTITEDAKLVEALVNMVNMGGYKADNGFKSGYLLHLENALKEKIPNSGILGKPHIESRIKTMKKDWQVVYDMVNGTNTSGFGYDSSTHSVTAESAVWDSYIQVHKEAGKWRNKIFPHYEDLCIIFGKDRAQGNKAKDFSQMEEDANNEEQSKQVEDVFEEQTTENEESPNTCSKKRKRVDAVIKGITIAANTLGEKLEKAANSMNQAILGETEVQKKASMVIPFLSKTFCKTNAPSNSSRF</sequence>
<evidence type="ECO:0000256" key="1">
    <source>
        <dbReference type="ARBA" id="ARBA00001968"/>
    </source>
</evidence>